<gene>
    <name evidence="1" type="ORF">CWM47_17445</name>
</gene>
<keyword evidence="2" id="KW-1185">Reference proteome</keyword>
<evidence type="ECO:0000313" key="1">
    <source>
        <dbReference type="EMBL" id="AUD03459.1"/>
    </source>
</evidence>
<accession>A0A2K8Z0T0</accession>
<protein>
    <submittedName>
        <fullName evidence="1">Uncharacterized protein</fullName>
    </submittedName>
</protein>
<dbReference type="Proteomes" id="UP000232883">
    <property type="component" value="Chromosome"/>
</dbReference>
<dbReference type="KEGG" id="spir:CWM47_17445"/>
<name>A0A2K8Z0T0_9BACT</name>
<proteinExistence type="predicted"/>
<reference evidence="1 2" key="1">
    <citation type="submission" date="2017-11" db="EMBL/GenBank/DDBJ databases">
        <title>Taxonomic description and genome sequences of Spirosoma HA7 sp. nov., isolated from pollen microhabitat of Corylus avellana.</title>
        <authorList>
            <person name="Ambika Manirajan B."/>
            <person name="Suarez C."/>
            <person name="Ratering S."/>
            <person name="Geissler-Plaum R."/>
            <person name="Cardinale M."/>
            <person name="Sylvia S."/>
        </authorList>
    </citation>
    <scope>NUCLEOTIDE SEQUENCE [LARGE SCALE GENOMIC DNA]</scope>
    <source>
        <strain evidence="1 2">HA7</strain>
    </source>
</reference>
<evidence type="ECO:0000313" key="2">
    <source>
        <dbReference type="Proteomes" id="UP000232883"/>
    </source>
</evidence>
<dbReference type="EMBL" id="CP025096">
    <property type="protein sequence ID" value="AUD03459.1"/>
    <property type="molecule type" value="Genomic_DNA"/>
</dbReference>
<organism evidence="1 2">
    <name type="scientific">Spirosoma pollinicola</name>
    <dbReference type="NCBI Taxonomy" id="2057025"/>
    <lineage>
        <taxon>Bacteria</taxon>
        <taxon>Pseudomonadati</taxon>
        <taxon>Bacteroidota</taxon>
        <taxon>Cytophagia</taxon>
        <taxon>Cytophagales</taxon>
        <taxon>Cytophagaceae</taxon>
        <taxon>Spirosoma</taxon>
    </lineage>
</organism>
<sequence>MLLIYPLMYRLIITLLILVVGFTVYAQVKTDTAGTDSTKQARHSRKDSIQILDKKMSKNDVIDIGAQLIDESVVA</sequence>
<dbReference type="AlphaFoldDB" id="A0A2K8Z0T0"/>